<evidence type="ECO:0000313" key="1">
    <source>
        <dbReference type="EMBL" id="MEL0606323.1"/>
    </source>
</evidence>
<name>A0ACC6R990_9GAMM</name>
<dbReference type="EC" id="2.4.-.-" evidence="1"/>
<dbReference type="EMBL" id="JBAKAX010000036">
    <property type="protein sequence ID" value="MEL0606323.1"/>
    <property type="molecule type" value="Genomic_DNA"/>
</dbReference>
<evidence type="ECO:0000313" key="2">
    <source>
        <dbReference type="Proteomes" id="UP001374952"/>
    </source>
</evidence>
<keyword evidence="1" id="KW-0328">Glycosyltransferase</keyword>
<gene>
    <name evidence="1" type="ORF">V6250_19300</name>
</gene>
<comment type="caution">
    <text evidence="1">The sequence shown here is derived from an EMBL/GenBank/DDBJ whole genome shotgun (WGS) entry which is preliminary data.</text>
</comment>
<dbReference type="Proteomes" id="UP001374952">
    <property type="component" value="Unassembled WGS sequence"/>
</dbReference>
<proteinExistence type="predicted"/>
<keyword evidence="2" id="KW-1185">Reference proteome</keyword>
<keyword evidence="1" id="KW-0808">Transferase</keyword>
<reference evidence="1" key="1">
    <citation type="submission" date="2024-02" db="EMBL/GenBank/DDBJ databases">
        <title>Bacteria isolated from the canopy kelp, Nereocystis luetkeana.</title>
        <authorList>
            <person name="Pfister C.A."/>
            <person name="Younker I.T."/>
            <person name="Light S.H."/>
        </authorList>
    </citation>
    <scope>NUCLEOTIDE SEQUENCE</scope>
    <source>
        <strain evidence="1">TN.2.01</strain>
    </source>
</reference>
<organism evidence="1 2">
    <name type="scientific">Pseudoalteromonas undina</name>
    <dbReference type="NCBI Taxonomy" id="43660"/>
    <lineage>
        <taxon>Bacteria</taxon>
        <taxon>Pseudomonadati</taxon>
        <taxon>Pseudomonadota</taxon>
        <taxon>Gammaproteobacteria</taxon>
        <taxon>Alteromonadales</taxon>
        <taxon>Pseudoalteromonadaceae</taxon>
        <taxon>Pseudoalteromonas</taxon>
    </lineage>
</organism>
<sequence length="402" mass="46656">MKIGIVTTWFERGAAVVSRQFMDVLTKQGHEIFIYARGGEEFAKKDANWNLPNVTWNSFLYSNIPTDINKKQFTLWIENNELDAVLFNEQQYLEPILWAKKLNVKTIAYVDYYTKYNFKAYRVYDQLWCNTKRHFSAFNWHKNAKYIPWGTDVELYSPKSKESKRDYYFFHSAGMSPFRKGTDVFVNALFHESEKLLAMDRKSLIHTQVSLTKSFPELKEKLDYLISNGLLDVVEKTVPAPGLYHKGTVYVYPSRLEGIGLTLAEAAMAGMYIITTDEEPMREFAMEGCAALIPVVEKYEREDGYYWDMVTPSVIELSKILLESPDINSNLICEKAKKDFDFKKNACVLSEHLNDLQVEAISIKDIESISNNDSKVGIMFKRKTVFNRYLFTVLKKLKMILS</sequence>
<accession>A0ACC6R990</accession>
<protein>
    <submittedName>
        <fullName evidence="1">Glycosyltransferase</fullName>
        <ecNumber evidence="1">2.4.-.-</ecNumber>
    </submittedName>
</protein>